<dbReference type="AlphaFoldDB" id="A0A4Z0A496"/>
<dbReference type="Proteomes" id="UP000298061">
    <property type="component" value="Unassembled WGS sequence"/>
</dbReference>
<gene>
    <name evidence="5" type="ORF">EWM64_g3300</name>
</gene>
<keyword evidence="6" id="KW-1185">Reference proteome</keyword>
<sequence>MRAMVYGGRTKHIIAYPIAGGTIINFVGFYTVSGAYESLTPYPGKWMRDVSVERIKKCYEGFEEEVQGLVQCIRTATARRIHILGDVPNYAVDRAAILGDAAHAMETNFGASAGQAMEARLERNGTRVTLNPFLLQDAYYLGRLLAHPLTTLDGADGTTDVATALKIYEHTRLDFSNTIVHNARAVGQTYDFDNAMGPPPDFLARLRKGEDREAKEWLEKWRGNLNKLWAFQWDTEAIDRDWATTEELLKKAAGGQ</sequence>
<reference evidence="5 6" key="1">
    <citation type="submission" date="2019-02" db="EMBL/GenBank/DDBJ databases">
        <title>Genome sequencing of the rare red list fungi Hericium alpestre (H. flagellum).</title>
        <authorList>
            <person name="Buettner E."/>
            <person name="Kellner H."/>
        </authorList>
    </citation>
    <scope>NUCLEOTIDE SEQUENCE [LARGE SCALE GENOMIC DNA]</scope>
    <source>
        <strain evidence="5 6">DSM 108284</strain>
    </source>
</reference>
<keyword evidence="1" id="KW-0285">Flavoprotein</keyword>
<keyword evidence="2" id="KW-0274">FAD</keyword>
<feature type="transmembrane region" description="Helical" evidence="4">
    <location>
        <begin position="12"/>
        <end position="32"/>
    </location>
</feature>
<dbReference type="EMBL" id="SFCI01000299">
    <property type="protein sequence ID" value="TFY80709.1"/>
    <property type="molecule type" value="Genomic_DNA"/>
</dbReference>
<evidence type="ECO:0000313" key="5">
    <source>
        <dbReference type="EMBL" id="TFY80709.1"/>
    </source>
</evidence>
<dbReference type="InterPro" id="IPR051104">
    <property type="entry name" value="FAD_monoxygenase"/>
</dbReference>
<evidence type="ECO:0000256" key="2">
    <source>
        <dbReference type="ARBA" id="ARBA00022827"/>
    </source>
</evidence>
<dbReference type="Gene3D" id="3.50.50.60">
    <property type="entry name" value="FAD/NAD(P)-binding domain"/>
    <property type="match status" value="1"/>
</dbReference>
<dbReference type="OrthoDB" id="417877at2759"/>
<evidence type="ECO:0008006" key="7">
    <source>
        <dbReference type="Google" id="ProtNLM"/>
    </source>
</evidence>
<comment type="caution">
    <text evidence="5">The sequence shown here is derived from an EMBL/GenBank/DDBJ whole genome shotgun (WGS) entry which is preliminary data.</text>
</comment>
<evidence type="ECO:0000256" key="1">
    <source>
        <dbReference type="ARBA" id="ARBA00022630"/>
    </source>
</evidence>
<dbReference type="SUPFAM" id="SSF54373">
    <property type="entry name" value="FAD-linked reductases, C-terminal domain"/>
    <property type="match status" value="1"/>
</dbReference>
<evidence type="ECO:0000256" key="4">
    <source>
        <dbReference type="SAM" id="Phobius"/>
    </source>
</evidence>
<keyword evidence="4" id="KW-1133">Transmembrane helix</keyword>
<protein>
    <recommendedName>
        <fullName evidence="7">FAD-binding domain-containing protein</fullName>
    </recommendedName>
</protein>
<dbReference type="GO" id="GO:0016491">
    <property type="term" value="F:oxidoreductase activity"/>
    <property type="evidence" value="ECO:0007669"/>
    <property type="project" value="UniProtKB-KW"/>
</dbReference>
<dbReference type="PANTHER" id="PTHR46720">
    <property type="entry name" value="HYDROXYLASE, PUTATIVE (AFU_ORTHOLOGUE AFUA_3G01460)-RELATED"/>
    <property type="match status" value="1"/>
</dbReference>
<evidence type="ECO:0000256" key="3">
    <source>
        <dbReference type="ARBA" id="ARBA00023002"/>
    </source>
</evidence>
<accession>A0A4Z0A496</accession>
<dbReference type="GO" id="GO:0044550">
    <property type="term" value="P:secondary metabolite biosynthetic process"/>
    <property type="evidence" value="ECO:0007669"/>
    <property type="project" value="TreeGrafter"/>
</dbReference>
<dbReference type="InterPro" id="IPR036188">
    <property type="entry name" value="FAD/NAD-bd_sf"/>
</dbReference>
<keyword evidence="4" id="KW-0812">Transmembrane</keyword>
<dbReference type="SUPFAM" id="SSF51905">
    <property type="entry name" value="FAD/NAD(P)-binding domain"/>
    <property type="match status" value="1"/>
</dbReference>
<dbReference type="STRING" id="135208.A0A4Z0A496"/>
<organism evidence="5 6">
    <name type="scientific">Hericium alpestre</name>
    <dbReference type="NCBI Taxonomy" id="135208"/>
    <lineage>
        <taxon>Eukaryota</taxon>
        <taxon>Fungi</taxon>
        <taxon>Dikarya</taxon>
        <taxon>Basidiomycota</taxon>
        <taxon>Agaricomycotina</taxon>
        <taxon>Agaricomycetes</taxon>
        <taxon>Russulales</taxon>
        <taxon>Hericiaceae</taxon>
        <taxon>Hericium</taxon>
    </lineage>
</organism>
<name>A0A4Z0A496_9AGAM</name>
<keyword evidence="3" id="KW-0560">Oxidoreductase</keyword>
<dbReference type="PANTHER" id="PTHR46720:SF3">
    <property type="entry name" value="FAD-BINDING DOMAIN-CONTAINING PROTEIN-RELATED"/>
    <property type="match status" value="1"/>
</dbReference>
<keyword evidence="4" id="KW-0472">Membrane</keyword>
<evidence type="ECO:0000313" key="6">
    <source>
        <dbReference type="Proteomes" id="UP000298061"/>
    </source>
</evidence>
<proteinExistence type="predicted"/>